<dbReference type="PROSITE" id="PS51671">
    <property type="entry name" value="ACT"/>
    <property type="match status" value="1"/>
</dbReference>
<dbReference type="CDD" id="cd12174">
    <property type="entry name" value="PGDH_like_3"/>
    <property type="match status" value="1"/>
</dbReference>
<evidence type="ECO:0000256" key="5">
    <source>
        <dbReference type="ARBA" id="ARBA00013143"/>
    </source>
</evidence>
<dbReference type="InterPro" id="IPR029752">
    <property type="entry name" value="D-isomer_DH_CS1"/>
</dbReference>
<comment type="similarity">
    <text evidence="3 12">Belongs to the D-isomer specific 2-hydroxyacid dehydrogenase family.</text>
</comment>
<keyword evidence="8" id="KW-0520">NAD</keyword>
<dbReference type="AlphaFoldDB" id="A0A1M5YFC9"/>
<dbReference type="OrthoDB" id="9805416at2"/>
<comment type="function">
    <text evidence="1">Catalyzes the reversible oxidation of 3-phospho-D-glycerate to 3-phosphonooxypyruvate, the first step of the phosphorylated L-serine biosynthesis pathway. Also catalyzes the reversible oxidation of 2-hydroxyglutarate to 2-oxoglutarate.</text>
</comment>
<evidence type="ECO:0000259" key="13">
    <source>
        <dbReference type="PROSITE" id="PS51671"/>
    </source>
</evidence>
<dbReference type="Gene3D" id="3.40.50.720">
    <property type="entry name" value="NAD(P)-binding Rossmann-like Domain"/>
    <property type="match status" value="2"/>
</dbReference>
<evidence type="ECO:0000256" key="3">
    <source>
        <dbReference type="ARBA" id="ARBA00005854"/>
    </source>
</evidence>
<proteinExistence type="inferred from homology"/>
<dbReference type="UniPathway" id="UPA00135">
    <property type="reaction ID" value="UER00196"/>
</dbReference>
<dbReference type="Gene3D" id="3.30.70.260">
    <property type="match status" value="1"/>
</dbReference>
<feature type="domain" description="ACT" evidence="13">
    <location>
        <begin position="319"/>
        <end position="389"/>
    </location>
</feature>
<sequence length="389" mass="41598">MYKVKTLNSIAPVGLDNLEKTKYIVSDEIDAPDAVLVRSANMLKYEFNPELLCIARAGAGTNNIPVDQCGEQGIVVFNTPGANAGAVKELVLCALLLSSRDIIGGIDWVRTIAEKGDEIGALVEKGKAAFVGPELFGKTLGVIGLGAVGAKIAHDAVALGMTVYGYDPYLSVEAAWRISSNVIHAKDIETIYKNCDYITIHVPYLESTHHLIDGCAMAMMKSGVRIINLARAELVCDDDIVEAIESGKVACYVTDFPNAKTARSPKVIAIPHLGASTPESEDNCAVMAAMEIVDYLENGNITNSVNMPSAVLPRTNDPRICVIHKNIPDMIAKITSAVSSLGINIENMVNASTKGRMQAYTIIDVQALAPGLEEKIKAVEGVIRVRSIC</sequence>
<dbReference type="STRING" id="1123282.SAMN02745823_02467"/>
<organism evidence="14 15">
    <name type="scientific">Sporobacter termitidis DSM 10068</name>
    <dbReference type="NCBI Taxonomy" id="1123282"/>
    <lineage>
        <taxon>Bacteria</taxon>
        <taxon>Bacillati</taxon>
        <taxon>Bacillota</taxon>
        <taxon>Clostridia</taxon>
        <taxon>Eubacteriales</taxon>
        <taxon>Oscillospiraceae</taxon>
        <taxon>Sporobacter</taxon>
    </lineage>
</organism>
<keyword evidence="7 12" id="KW-0560">Oxidoreductase</keyword>
<accession>A0A1M5YFC9</accession>
<dbReference type="EC" id="1.1.1.399" evidence="4"/>
<dbReference type="EMBL" id="FQXV01000008">
    <property type="protein sequence ID" value="SHI10662.1"/>
    <property type="molecule type" value="Genomic_DNA"/>
</dbReference>
<dbReference type="PROSITE" id="PS00065">
    <property type="entry name" value="D_2_HYDROXYACID_DH_1"/>
    <property type="match status" value="1"/>
</dbReference>
<name>A0A1M5YFC9_9FIRM</name>
<evidence type="ECO:0000256" key="6">
    <source>
        <dbReference type="ARBA" id="ARBA00021582"/>
    </source>
</evidence>
<dbReference type="EC" id="1.1.1.95" evidence="5"/>
<dbReference type="InterPro" id="IPR006139">
    <property type="entry name" value="D-isomer_2_OHA_DH_cat_dom"/>
</dbReference>
<dbReference type="Pfam" id="PF00389">
    <property type="entry name" value="2-Hacid_dh"/>
    <property type="match status" value="1"/>
</dbReference>
<evidence type="ECO:0000256" key="9">
    <source>
        <dbReference type="ARBA" id="ARBA00030455"/>
    </source>
</evidence>
<dbReference type="InterPro" id="IPR036291">
    <property type="entry name" value="NAD(P)-bd_dom_sf"/>
</dbReference>
<dbReference type="Proteomes" id="UP000183995">
    <property type="component" value="Unassembled WGS sequence"/>
</dbReference>
<evidence type="ECO:0000313" key="14">
    <source>
        <dbReference type="EMBL" id="SHI10662.1"/>
    </source>
</evidence>
<dbReference type="SUPFAM" id="SSF55021">
    <property type="entry name" value="ACT-like"/>
    <property type="match status" value="1"/>
</dbReference>
<dbReference type="SUPFAM" id="SSF51735">
    <property type="entry name" value="NAD(P)-binding Rossmann-fold domains"/>
    <property type="match status" value="1"/>
</dbReference>
<evidence type="ECO:0000256" key="10">
    <source>
        <dbReference type="ARBA" id="ARBA00048126"/>
    </source>
</evidence>
<dbReference type="RefSeq" id="WP_073079437.1">
    <property type="nucleotide sequence ID" value="NZ_FQXV01000008.1"/>
</dbReference>
<comment type="catalytic activity">
    <reaction evidence="10">
        <text>(R)-2-hydroxyglutarate + NAD(+) = 2-oxoglutarate + NADH + H(+)</text>
        <dbReference type="Rhea" id="RHEA:49612"/>
        <dbReference type="ChEBI" id="CHEBI:15378"/>
        <dbReference type="ChEBI" id="CHEBI:15801"/>
        <dbReference type="ChEBI" id="CHEBI:16810"/>
        <dbReference type="ChEBI" id="CHEBI:57540"/>
        <dbReference type="ChEBI" id="CHEBI:57945"/>
        <dbReference type="EC" id="1.1.1.399"/>
    </reaction>
</comment>
<dbReference type="Pfam" id="PF02826">
    <property type="entry name" value="2-Hacid_dh_C"/>
    <property type="match status" value="1"/>
</dbReference>
<comment type="pathway">
    <text evidence="2">Amino-acid biosynthesis; L-serine biosynthesis; L-serine from 3-phospho-D-glycerate: step 1/3.</text>
</comment>
<evidence type="ECO:0000313" key="15">
    <source>
        <dbReference type="Proteomes" id="UP000183995"/>
    </source>
</evidence>
<evidence type="ECO:0000256" key="8">
    <source>
        <dbReference type="ARBA" id="ARBA00023027"/>
    </source>
</evidence>
<dbReference type="InterPro" id="IPR002912">
    <property type="entry name" value="ACT_dom"/>
</dbReference>
<comment type="catalytic activity">
    <reaction evidence="11">
        <text>(2R)-3-phosphoglycerate + NAD(+) = 3-phosphooxypyruvate + NADH + H(+)</text>
        <dbReference type="Rhea" id="RHEA:12641"/>
        <dbReference type="ChEBI" id="CHEBI:15378"/>
        <dbReference type="ChEBI" id="CHEBI:18110"/>
        <dbReference type="ChEBI" id="CHEBI:57540"/>
        <dbReference type="ChEBI" id="CHEBI:57945"/>
        <dbReference type="ChEBI" id="CHEBI:58272"/>
        <dbReference type="EC" id="1.1.1.95"/>
    </reaction>
</comment>
<reference evidence="14 15" key="1">
    <citation type="submission" date="2016-11" db="EMBL/GenBank/DDBJ databases">
        <authorList>
            <person name="Jaros S."/>
            <person name="Januszkiewicz K."/>
            <person name="Wedrychowicz H."/>
        </authorList>
    </citation>
    <scope>NUCLEOTIDE SEQUENCE [LARGE SCALE GENOMIC DNA]</scope>
    <source>
        <strain evidence="14 15">DSM 10068</strain>
    </source>
</reference>
<gene>
    <name evidence="14" type="ORF">SAMN02745823_02467</name>
</gene>
<dbReference type="InterPro" id="IPR045865">
    <property type="entry name" value="ACT-like_dom_sf"/>
</dbReference>
<dbReference type="GO" id="GO:0004617">
    <property type="term" value="F:phosphoglycerate dehydrogenase activity"/>
    <property type="evidence" value="ECO:0007669"/>
    <property type="project" value="UniProtKB-EC"/>
</dbReference>
<evidence type="ECO:0000256" key="4">
    <source>
        <dbReference type="ARBA" id="ARBA00013001"/>
    </source>
</evidence>
<dbReference type="SUPFAM" id="SSF52283">
    <property type="entry name" value="Formate/glycerate dehydrogenase catalytic domain-like"/>
    <property type="match status" value="1"/>
</dbReference>
<dbReference type="PANTHER" id="PTHR42938:SF47">
    <property type="entry name" value="HYDROXYPYRUVATE REDUCTASE"/>
    <property type="match status" value="1"/>
</dbReference>
<dbReference type="GO" id="GO:0051287">
    <property type="term" value="F:NAD binding"/>
    <property type="evidence" value="ECO:0007669"/>
    <property type="project" value="InterPro"/>
</dbReference>
<evidence type="ECO:0000256" key="7">
    <source>
        <dbReference type="ARBA" id="ARBA00023002"/>
    </source>
</evidence>
<keyword evidence="15" id="KW-1185">Reference proteome</keyword>
<evidence type="ECO:0000256" key="2">
    <source>
        <dbReference type="ARBA" id="ARBA00005216"/>
    </source>
</evidence>
<protein>
    <recommendedName>
        <fullName evidence="6">D-3-phosphoglycerate dehydrogenase</fullName>
        <ecNumber evidence="4">1.1.1.399</ecNumber>
        <ecNumber evidence="5">1.1.1.95</ecNumber>
    </recommendedName>
    <alternativeName>
        <fullName evidence="9">2-oxoglutarate reductase</fullName>
    </alternativeName>
</protein>
<evidence type="ECO:0000256" key="11">
    <source>
        <dbReference type="ARBA" id="ARBA00048731"/>
    </source>
</evidence>
<dbReference type="PANTHER" id="PTHR42938">
    <property type="entry name" value="FORMATE DEHYDROGENASE 1"/>
    <property type="match status" value="1"/>
</dbReference>
<evidence type="ECO:0000256" key="12">
    <source>
        <dbReference type="RuleBase" id="RU003719"/>
    </source>
</evidence>
<evidence type="ECO:0000256" key="1">
    <source>
        <dbReference type="ARBA" id="ARBA00003800"/>
    </source>
</evidence>
<dbReference type="InterPro" id="IPR006140">
    <property type="entry name" value="D-isomer_DH_NAD-bd"/>
</dbReference>